<dbReference type="PROSITE" id="PS50943">
    <property type="entry name" value="HTH_CROC1"/>
    <property type="match status" value="1"/>
</dbReference>
<gene>
    <name evidence="4" type="ORF">ACFP5Y_04815</name>
</gene>
<evidence type="ECO:0000256" key="1">
    <source>
        <dbReference type="ARBA" id="ARBA00023125"/>
    </source>
</evidence>
<evidence type="ECO:0000256" key="2">
    <source>
        <dbReference type="SAM" id="Phobius"/>
    </source>
</evidence>
<reference evidence="5" key="1">
    <citation type="journal article" date="2019" name="Int. J. Syst. Evol. Microbiol.">
        <title>The Global Catalogue of Microorganisms (GCM) 10K type strain sequencing project: providing services to taxonomists for standard genome sequencing and annotation.</title>
        <authorList>
            <consortium name="The Broad Institute Genomics Platform"/>
            <consortium name="The Broad Institute Genome Sequencing Center for Infectious Disease"/>
            <person name="Wu L."/>
            <person name="Ma J."/>
        </authorList>
    </citation>
    <scope>NUCLEOTIDE SEQUENCE [LARGE SCALE GENOMIC DNA]</scope>
    <source>
        <strain evidence="5">CCM 8933</strain>
    </source>
</reference>
<keyword evidence="1" id="KW-0238">DNA-binding</keyword>
<dbReference type="Pfam" id="PF01381">
    <property type="entry name" value="HTH_3"/>
    <property type="match status" value="1"/>
</dbReference>
<feature type="transmembrane region" description="Helical" evidence="2">
    <location>
        <begin position="142"/>
        <end position="168"/>
    </location>
</feature>
<dbReference type="PANTHER" id="PTHR46558:SF15">
    <property type="entry name" value="HELIX-TURN-HELIX DOMAIN PROTEIN"/>
    <property type="match status" value="1"/>
</dbReference>
<name>A0ABW1RYS8_9LACO</name>
<dbReference type="SUPFAM" id="SSF47413">
    <property type="entry name" value="lambda repressor-like DNA-binding domains"/>
    <property type="match status" value="1"/>
</dbReference>
<dbReference type="Gene3D" id="1.10.260.40">
    <property type="entry name" value="lambda repressor-like DNA-binding domains"/>
    <property type="match status" value="1"/>
</dbReference>
<feature type="domain" description="HTH cro/C1-type" evidence="3">
    <location>
        <begin position="7"/>
        <end position="61"/>
    </location>
</feature>
<dbReference type="SMART" id="SM00530">
    <property type="entry name" value="HTH_XRE"/>
    <property type="match status" value="1"/>
</dbReference>
<accession>A0ABW1RYS8</accession>
<organism evidence="4 5">
    <name type="scientific">Lactiplantibacillus daowaiensis</name>
    <dbReference type="NCBI Taxonomy" id="2559918"/>
    <lineage>
        <taxon>Bacteria</taxon>
        <taxon>Bacillati</taxon>
        <taxon>Bacillota</taxon>
        <taxon>Bacilli</taxon>
        <taxon>Lactobacillales</taxon>
        <taxon>Lactobacillaceae</taxon>
        <taxon>Lactiplantibacillus</taxon>
    </lineage>
</organism>
<keyword evidence="2" id="KW-1133">Transmembrane helix</keyword>
<keyword evidence="2" id="KW-0812">Transmembrane</keyword>
<dbReference type="PANTHER" id="PTHR46558">
    <property type="entry name" value="TRACRIPTIONAL REGULATORY PROTEIN-RELATED-RELATED"/>
    <property type="match status" value="1"/>
</dbReference>
<evidence type="ECO:0000313" key="5">
    <source>
        <dbReference type="Proteomes" id="UP001596282"/>
    </source>
</evidence>
<evidence type="ECO:0000313" key="4">
    <source>
        <dbReference type="EMBL" id="MFC6180541.1"/>
    </source>
</evidence>
<keyword evidence="5" id="KW-1185">Reference proteome</keyword>
<dbReference type="Proteomes" id="UP001596282">
    <property type="component" value="Unassembled WGS sequence"/>
</dbReference>
<evidence type="ECO:0000259" key="3">
    <source>
        <dbReference type="PROSITE" id="PS50943"/>
    </source>
</evidence>
<dbReference type="CDD" id="cd00093">
    <property type="entry name" value="HTH_XRE"/>
    <property type="match status" value="1"/>
</dbReference>
<protein>
    <submittedName>
        <fullName evidence="4">Helix-turn-helix domain-containing protein</fullName>
    </submittedName>
</protein>
<keyword evidence="2" id="KW-0472">Membrane</keyword>
<dbReference type="RefSeq" id="WP_171001502.1">
    <property type="nucleotide sequence ID" value="NZ_BJDJ01000022.1"/>
</dbReference>
<dbReference type="InterPro" id="IPR001387">
    <property type="entry name" value="Cro/C1-type_HTH"/>
</dbReference>
<feature type="transmembrane region" description="Helical" evidence="2">
    <location>
        <begin position="112"/>
        <end position="130"/>
    </location>
</feature>
<comment type="caution">
    <text evidence="4">The sequence shown here is derived from an EMBL/GenBank/DDBJ whole genome shotgun (WGS) entry which is preliminary data.</text>
</comment>
<proteinExistence type="predicted"/>
<dbReference type="InterPro" id="IPR010982">
    <property type="entry name" value="Lambda_DNA-bd_dom_sf"/>
</dbReference>
<dbReference type="EMBL" id="JBHSSC010000012">
    <property type="protein sequence ID" value="MFC6180541.1"/>
    <property type="molecule type" value="Genomic_DNA"/>
</dbReference>
<sequence length="172" mass="18805">MEIGERLREQRQARQLSQAKLAVELHISRQSISKWENGTALPSFANVVAISDLFGISLDELIKGDVALMNHLKSDQRFSPVGKIVTIGLSIGIGLLLLLTALNITVNQVSDWLAGVEVVGFIGLMITTKWQTINQALSKKAVAWGIVWLAAMMVPIMHDVVMGFVAGINSYH</sequence>
<feature type="transmembrane region" description="Helical" evidence="2">
    <location>
        <begin position="84"/>
        <end position="106"/>
    </location>
</feature>